<organism evidence="1 2">
    <name type="scientific">Coemansia furcata</name>
    <dbReference type="NCBI Taxonomy" id="417177"/>
    <lineage>
        <taxon>Eukaryota</taxon>
        <taxon>Fungi</taxon>
        <taxon>Fungi incertae sedis</taxon>
        <taxon>Zoopagomycota</taxon>
        <taxon>Kickxellomycotina</taxon>
        <taxon>Kickxellomycetes</taxon>
        <taxon>Kickxellales</taxon>
        <taxon>Kickxellaceae</taxon>
        <taxon>Coemansia</taxon>
    </lineage>
</organism>
<evidence type="ECO:0000313" key="2">
    <source>
        <dbReference type="Proteomes" id="UP001140096"/>
    </source>
</evidence>
<keyword evidence="2" id="KW-1185">Reference proteome</keyword>
<sequence length="220" mass="24365">SRLISIPLYCEQFLRSAFEPLALKILKALEHLDMLSPTTPLAMRQDAIDLAKSVFMETIGLPLKKLLHSYSPECVYSQPMSSIHFGGGPTRLSVDTQPSSFSDEAHAMYRKAQKASTLSSIRYMTSRNPRITVSEDVVQHFGEIFGPPPTKYLKYGLDIDRNTASFSPILGNLFSGDGVRDIINGMPSSKSGGGHDMVHMRLLKCLVETRLPDLLPLTSH</sequence>
<dbReference type="Proteomes" id="UP001140096">
    <property type="component" value="Unassembled WGS sequence"/>
</dbReference>
<feature type="non-terminal residue" evidence="1">
    <location>
        <position position="1"/>
    </location>
</feature>
<reference evidence="1" key="1">
    <citation type="submission" date="2022-07" db="EMBL/GenBank/DDBJ databases">
        <title>Phylogenomic reconstructions and comparative analyses of Kickxellomycotina fungi.</title>
        <authorList>
            <person name="Reynolds N.K."/>
            <person name="Stajich J.E."/>
            <person name="Barry K."/>
            <person name="Grigoriev I.V."/>
            <person name="Crous P."/>
            <person name="Smith M.E."/>
        </authorList>
    </citation>
    <scope>NUCLEOTIDE SEQUENCE</scope>
    <source>
        <strain evidence="1">CBS 102833</strain>
    </source>
</reference>
<protein>
    <submittedName>
        <fullName evidence="1">Uncharacterized protein</fullName>
    </submittedName>
</protein>
<comment type="caution">
    <text evidence="1">The sequence shown here is derived from an EMBL/GenBank/DDBJ whole genome shotgun (WGS) entry which is preliminary data.</text>
</comment>
<accession>A0ACC1LBV6</accession>
<name>A0ACC1LBV6_9FUNG</name>
<evidence type="ECO:0000313" key="1">
    <source>
        <dbReference type="EMBL" id="KAJ2804593.1"/>
    </source>
</evidence>
<dbReference type="EMBL" id="JANBUP010001614">
    <property type="protein sequence ID" value="KAJ2804593.1"/>
    <property type="molecule type" value="Genomic_DNA"/>
</dbReference>
<proteinExistence type="predicted"/>
<gene>
    <name evidence="1" type="ORF">H4S07_004195</name>
</gene>